<dbReference type="OrthoDB" id="10018224at2"/>
<evidence type="ECO:0000313" key="4">
    <source>
        <dbReference type="Proteomes" id="UP000184501"/>
    </source>
</evidence>
<keyword evidence="4" id="KW-1185">Reference proteome</keyword>
<dbReference type="RefSeq" id="WP_073482806.1">
    <property type="nucleotide sequence ID" value="NZ_FQVN01000004.1"/>
</dbReference>
<dbReference type="Proteomes" id="UP000184501">
    <property type="component" value="Unassembled WGS sequence"/>
</dbReference>
<evidence type="ECO:0000256" key="1">
    <source>
        <dbReference type="SAM" id="Coils"/>
    </source>
</evidence>
<gene>
    <name evidence="3" type="ORF">SAMN05444320_10411</name>
</gene>
<name>A0A1M5CG65_STRHI</name>
<feature type="region of interest" description="Disordered" evidence="2">
    <location>
        <begin position="123"/>
        <end position="142"/>
    </location>
</feature>
<reference evidence="3 4" key="1">
    <citation type="submission" date="2016-11" db="EMBL/GenBank/DDBJ databases">
        <authorList>
            <person name="Jaros S."/>
            <person name="Januszkiewicz K."/>
            <person name="Wedrychowicz H."/>
        </authorList>
    </citation>
    <scope>NUCLEOTIDE SEQUENCE [LARGE SCALE GENOMIC DNA]</scope>
    <source>
        <strain evidence="3 4">DSM 44523</strain>
    </source>
</reference>
<protein>
    <submittedName>
        <fullName evidence="3">Uncharacterized protein</fullName>
    </submittedName>
</protein>
<organism evidence="3 4">
    <name type="scientific">Streptoalloteichus hindustanus</name>
    <dbReference type="NCBI Taxonomy" id="2017"/>
    <lineage>
        <taxon>Bacteria</taxon>
        <taxon>Bacillati</taxon>
        <taxon>Actinomycetota</taxon>
        <taxon>Actinomycetes</taxon>
        <taxon>Pseudonocardiales</taxon>
        <taxon>Pseudonocardiaceae</taxon>
        <taxon>Streptoalloteichus</taxon>
    </lineage>
</organism>
<evidence type="ECO:0000313" key="3">
    <source>
        <dbReference type="EMBL" id="SHF53666.1"/>
    </source>
</evidence>
<proteinExistence type="predicted"/>
<evidence type="ECO:0000256" key="2">
    <source>
        <dbReference type="SAM" id="MobiDB-lite"/>
    </source>
</evidence>
<accession>A0A1M5CG65</accession>
<feature type="region of interest" description="Disordered" evidence="2">
    <location>
        <begin position="1"/>
        <end position="30"/>
    </location>
</feature>
<keyword evidence="1" id="KW-0175">Coiled coil</keyword>
<feature type="region of interest" description="Disordered" evidence="2">
    <location>
        <begin position="677"/>
        <end position="699"/>
    </location>
</feature>
<feature type="compositionally biased region" description="Low complexity" evidence="2">
    <location>
        <begin position="8"/>
        <end position="24"/>
    </location>
</feature>
<dbReference type="STRING" id="2017.SAMN05444320_10411"/>
<sequence length="1244" mass="133730">MPNKTHQAAKTTTTPAPGTSTGPTPADPLLALGWLSPQERMRQLDAERRELERQQQEVQGRFEHVIKKARTVKRTFLPDKLRKDKNEIAALLDKLNDIADKQQGVADKWRSLREALNRIREERTRERREEPAKALTKQHEGEASAMLRRISGLEPSNIGGVVRTEGAPVVGPSGPEEIPESVTQVAELVRAKMGLFVSHDFNERTQAWLSRQARDTDEETPLAGAEVEELLGKKGVTALVGLGSLTTVHELRPVGPELRMPDVGVVQQRLAAQGMSEEARAADAPAIVELGQRYSKEIDAAVTKLRPTNKTVYVVTTGEGPLGYPDYRLSFEDPGEHPLVLNVAGMLVESIRFLDTASRLTDRMRADDFRATFRVASLSTLLGRSAGHMVVDATAGLLTGGAVGAASALLPELKVIAREAFHLATMDNPVTHVAGAAAAQVLPNLSELHQRFAHASKALEQVGHTFVNLQEKLSNLLDRAESTFQRVTTAVAEFSPGVVIDAADAASQAVSTAVKAVTGIVRSVAGKGGVHIAHKIMHEVMGGKEKLGTELTAQVEHAASSVERAKGYAVARGRREAAKPVAGSRITTSHASLAFGRETDALSYALRLPEIHSTAQHVTVMRVQLRERSGYDIGPLASYLKLRDVGLTAVIRSGAALDVSSVSVVEDETGRRFERVTATEATDPVGPRPTPPEETPTVESEWLTPVPRPAVRTMITRYLVEAISSAMAMTYLAPRLGAPYRGDIESWAKAVYGEQGRNLVSQVRQLTAPREVVDLPVGDQDLGLIRQFVLPWVVRLVTDREDLALAVRALVSGEDLKKGTLDAVTAFAKARLGKHGDTVERLRDHAAGFAAECQRVLDENLTEIVEVTKDIPIVGSAVESLGHEARQQRRQRERESRTVMAVLGAAMGAQKAALTGRSAPEKLIDEIIATPGATGAALKSALGHWIGGVEGYKFTETTAGRPEAVTSQALANTVLLARAVTDVHQAIAQDPTVISIVRWVPYVERTLALMELFGLTEQLPSYLRLSLRVTQSAISLHRGARNVTGFETIASMPPLGMATLQLIAAAGGGAAGYGARQLPALVSSGIEGIRTHAPEITAITGRKLVGLAHSGFQGLRTYSPAVMAAGGQLLLGLARRHPISRTMRSITAYGPLPPAPPPVEPYALTVLDTALRLADRARGGTTESLRRLGTAAVEPLATTLWTPSFRAEPLRPQDWLVATALAGAVLHQLGFSPTRIVSSLSPLW</sequence>
<dbReference type="EMBL" id="FQVN01000004">
    <property type="protein sequence ID" value="SHF53666.1"/>
    <property type="molecule type" value="Genomic_DNA"/>
</dbReference>
<feature type="coiled-coil region" evidence="1">
    <location>
        <begin position="41"/>
        <end position="101"/>
    </location>
</feature>
<dbReference type="AlphaFoldDB" id="A0A1M5CG65"/>